<dbReference type="InterPro" id="IPR050219">
    <property type="entry name" value="DnaG_primase"/>
</dbReference>
<evidence type="ECO:0000256" key="10">
    <source>
        <dbReference type="ARBA" id="ARBA00023125"/>
    </source>
</evidence>
<evidence type="ECO:0000256" key="15">
    <source>
        <dbReference type="SAM" id="Coils"/>
    </source>
</evidence>
<dbReference type="PANTHER" id="PTHR30313:SF2">
    <property type="entry name" value="DNA PRIMASE"/>
    <property type="match status" value="1"/>
</dbReference>
<gene>
    <name evidence="12" type="primary">dnaG</name>
    <name evidence="17" type="ORF">HNR42_003074</name>
</gene>
<dbReference type="InterPro" id="IPR002694">
    <property type="entry name" value="Znf_CHC2"/>
</dbReference>
<dbReference type="InterPro" id="IPR034151">
    <property type="entry name" value="TOPRIM_DnaG_bac"/>
</dbReference>
<name>A0A841I1D6_9DEIO</name>
<comment type="catalytic activity">
    <reaction evidence="12">
        <text>ssDNA + n NTP = ssDNA/pppN(pN)n-1 hybrid + (n-1) diphosphate.</text>
        <dbReference type="EC" id="2.7.7.101"/>
    </reaction>
</comment>
<comment type="caution">
    <text evidence="17">The sequence shown here is derived from an EMBL/GenBank/DDBJ whole genome shotgun (WGS) entry which is preliminary data.</text>
</comment>
<feature type="domain" description="Toprim" evidence="16">
    <location>
        <begin position="248"/>
        <end position="328"/>
    </location>
</feature>
<comment type="cofactor">
    <cofactor evidence="12 13 14">
        <name>Zn(2+)</name>
        <dbReference type="ChEBI" id="CHEBI:29105"/>
    </cofactor>
    <text evidence="12 13 14">Binds 1 zinc ion per monomer.</text>
</comment>
<dbReference type="GO" id="GO:0000428">
    <property type="term" value="C:DNA-directed RNA polymerase complex"/>
    <property type="evidence" value="ECO:0007669"/>
    <property type="project" value="UniProtKB-KW"/>
</dbReference>
<reference evidence="17 18" key="1">
    <citation type="submission" date="2020-08" db="EMBL/GenBank/DDBJ databases">
        <title>Genomic Encyclopedia of Type Strains, Phase IV (KMG-IV): sequencing the most valuable type-strain genomes for metagenomic binning, comparative biology and taxonomic classification.</title>
        <authorList>
            <person name="Goeker M."/>
        </authorList>
    </citation>
    <scope>NUCLEOTIDE SEQUENCE [LARGE SCALE GENOMIC DNA]</scope>
    <source>
        <strain evidence="17 18">DSM 21458</strain>
    </source>
</reference>
<evidence type="ECO:0000256" key="13">
    <source>
        <dbReference type="PIRNR" id="PIRNR002811"/>
    </source>
</evidence>
<dbReference type="Pfam" id="PF08275">
    <property type="entry name" value="DNAG_N"/>
    <property type="match status" value="1"/>
</dbReference>
<evidence type="ECO:0000256" key="5">
    <source>
        <dbReference type="ARBA" id="ARBA00022705"/>
    </source>
</evidence>
<keyword evidence="10 12" id="KW-0238">DNA-binding</keyword>
<evidence type="ECO:0000256" key="6">
    <source>
        <dbReference type="ARBA" id="ARBA00022723"/>
    </source>
</evidence>
<evidence type="ECO:0000256" key="3">
    <source>
        <dbReference type="ARBA" id="ARBA00022679"/>
    </source>
</evidence>
<dbReference type="GO" id="GO:1990077">
    <property type="term" value="C:primosome complex"/>
    <property type="evidence" value="ECO:0007669"/>
    <property type="project" value="UniProtKB-KW"/>
</dbReference>
<dbReference type="RefSeq" id="WP_183988369.1">
    <property type="nucleotide sequence ID" value="NZ_JACHHG010000013.1"/>
</dbReference>
<sequence length="596" mass="66009">MSSKDEIRARLDLAALIGEYVQLKPVGGNRFKGLCPFHKEKTPSFQVDAARGYYYCFGCKAGGDGFSFLMAIENLSFGDALEKLADRTGVTLERKPQEKHNRDLYEINELALGFFRDALASEAGAEARAYLERRGVSPQLQEDFELGFAPAGWDALLKHAKARSVSELQLLQAGLLSEAPDTGRIYDRFRNRLMFPIRDHLGRLVGFGGRVLDDSKPKYLNTPETEIFKKGELMYGLARARNEAARSGEVVVVEGYMDVIAMHQHGFTHAVATLGTALTADHGALLARLGVSRIALMFDSDAAGQKATLAGLDQMIGSRFLVRALTLPSGKDAADALLAGDLEGVRQALSGGLSEVDFRIHSALAQYDVRSPEGKRGFLMSLLPRMQSLDLLDEVAQRIRSRAAEALGIDERRLIEWIESRAKRKTLTDVHVAGMTQDARPSEERREMFLAQQILQDPTLLGKLEGGVPFRNRLAQEIVDVARHAASREQILEHFRGRPEEKQVFEAMFGAGTYDLLPGDHNAELVEKLMAENRELSLKETESRLTESQLRAEIARLKAALAQAQAAEQLGLLSQISELQRAIEAERRSRKLKGRA</sequence>
<dbReference type="HAMAP" id="MF_00974">
    <property type="entry name" value="DNA_primase_DnaG"/>
    <property type="match status" value="1"/>
</dbReference>
<dbReference type="GO" id="GO:0003677">
    <property type="term" value="F:DNA binding"/>
    <property type="evidence" value="ECO:0007669"/>
    <property type="project" value="UniProtKB-KW"/>
</dbReference>
<evidence type="ECO:0000256" key="4">
    <source>
        <dbReference type="ARBA" id="ARBA00022695"/>
    </source>
</evidence>
<dbReference type="AlphaFoldDB" id="A0A841I1D6"/>
<dbReference type="InterPro" id="IPR006171">
    <property type="entry name" value="TOPRIM_dom"/>
</dbReference>
<keyword evidence="7 12" id="KW-0863">Zinc-finger</keyword>
<dbReference type="SMART" id="SM00493">
    <property type="entry name" value="TOPRIM"/>
    <property type="match status" value="1"/>
</dbReference>
<dbReference type="Proteomes" id="UP000569951">
    <property type="component" value="Unassembled WGS sequence"/>
</dbReference>
<dbReference type="SUPFAM" id="SSF57783">
    <property type="entry name" value="Zinc beta-ribbon"/>
    <property type="match status" value="1"/>
</dbReference>
<protein>
    <recommendedName>
        <fullName evidence="12 13">DNA primase</fullName>
        <ecNumber evidence="12">2.7.7.101</ecNumber>
    </recommendedName>
</protein>
<dbReference type="InterPro" id="IPR030846">
    <property type="entry name" value="DnaG_bac"/>
</dbReference>
<evidence type="ECO:0000256" key="14">
    <source>
        <dbReference type="PIRSR" id="PIRSR002811-1"/>
    </source>
</evidence>
<dbReference type="PIRSF" id="PIRSF002811">
    <property type="entry name" value="DnaG"/>
    <property type="match status" value="1"/>
</dbReference>
<dbReference type="Gene3D" id="3.90.580.10">
    <property type="entry name" value="Zinc finger, CHC2-type domain"/>
    <property type="match status" value="1"/>
</dbReference>
<evidence type="ECO:0000256" key="7">
    <source>
        <dbReference type="ARBA" id="ARBA00022771"/>
    </source>
</evidence>
<dbReference type="SMART" id="SM00400">
    <property type="entry name" value="ZnF_CHCC"/>
    <property type="match status" value="1"/>
</dbReference>
<feature type="coiled-coil region" evidence="15">
    <location>
        <begin position="522"/>
        <end position="570"/>
    </location>
</feature>
<evidence type="ECO:0000313" key="17">
    <source>
        <dbReference type="EMBL" id="MBB6099621.1"/>
    </source>
</evidence>
<keyword evidence="9" id="KW-0460">Magnesium</keyword>
<dbReference type="SUPFAM" id="SSF56731">
    <property type="entry name" value="DNA primase core"/>
    <property type="match status" value="1"/>
</dbReference>
<dbReference type="EC" id="2.7.7.101" evidence="12"/>
<dbReference type="GO" id="GO:0005737">
    <property type="term" value="C:cytoplasm"/>
    <property type="evidence" value="ECO:0007669"/>
    <property type="project" value="TreeGrafter"/>
</dbReference>
<evidence type="ECO:0000313" key="18">
    <source>
        <dbReference type="Proteomes" id="UP000569951"/>
    </source>
</evidence>
<evidence type="ECO:0000256" key="1">
    <source>
        <dbReference type="ARBA" id="ARBA00022478"/>
    </source>
</evidence>
<dbReference type="Pfam" id="PF13155">
    <property type="entry name" value="Toprim_2"/>
    <property type="match status" value="1"/>
</dbReference>
<dbReference type="CDD" id="cd03364">
    <property type="entry name" value="TOPRIM_DnaG_primases"/>
    <property type="match status" value="1"/>
</dbReference>
<keyword evidence="1 12" id="KW-0240">DNA-directed RNA polymerase</keyword>
<keyword evidence="15" id="KW-0175">Coiled coil</keyword>
<keyword evidence="6 12" id="KW-0479">Metal-binding</keyword>
<evidence type="ECO:0000256" key="8">
    <source>
        <dbReference type="ARBA" id="ARBA00022833"/>
    </source>
</evidence>
<evidence type="ECO:0000259" key="16">
    <source>
        <dbReference type="PROSITE" id="PS50880"/>
    </source>
</evidence>
<dbReference type="InterPro" id="IPR036977">
    <property type="entry name" value="DNA_primase_Znf_CHC2"/>
</dbReference>
<dbReference type="InterPro" id="IPR013264">
    <property type="entry name" value="DNAG_N"/>
</dbReference>
<dbReference type="EMBL" id="JACHHG010000013">
    <property type="protein sequence ID" value="MBB6099621.1"/>
    <property type="molecule type" value="Genomic_DNA"/>
</dbReference>
<evidence type="ECO:0000256" key="2">
    <source>
        <dbReference type="ARBA" id="ARBA00022515"/>
    </source>
</evidence>
<dbReference type="GO" id="GO:0008270">
    <property type="term" value="F:zinc ion binding"/>
    <property type="evidence" value="ECO:0007669"/>
    <property type="project" value="UniProtKB-UniRule"/>
</dbReference>
<keyword evidence="5 12" id="KW-0235">DNA replication</keyword>
<dbReference type="InterPro" id="IPR037068">
    <property type="entry name" value="DNA_primase_core_N_sf"/>
</dbReference>
<comment type="similarity">
    <text evidence="12 13">Belongs to the DnaG primase family.</text>
</comment>
<dbReference type="Gene3D" id="3.90.980.10">
    <property type="entry name" value="DNA primase, catalytic core, N-terminal domain"/>
    <property type="match status" value="1"/>
</dbReference>
<keyword evidence="8 12" id="KW-0862">Zinc</keyword>
<comment type="subunit">
    <text evidence="12">Monomer. Interacts with DnaB.</text>
</comment>
<dbReference type="PANTHER" id="PTHR30313">
    <property type="entry name" value="DNA PRIMASE"/>
    <property type="match status" value="1"/>
</dbReference>
<proteinExistence type="inferred from homology"/>
<keyword evidence="18" id="KW-1185">Reference proteome</keyword>
<keyword evidence="3 12" id="KW-0808">Transferase</keyword>
<evidence type="ECO:0000256" key="12">
    <source>
        <dbReference type="HAMAP-Rule" id="MF_00974"/>
    </source>
</evidence>
<evidence type="ECO:0000256" key="11">
    <source>
        <dbReference type="ARBA" id="ARBA00023163"/>
    </source>
</evidence>
<keyword evidence="2 12" id="KW-0639">Primosome</keyword>
<dbReference type="InterPro" id="IPR006295">
    <property type="entry name" value="DNA_primase_DnaG"/>
</dbReference>
<comment type="domain">
    <text evidence="12">Contains an N-terminal zinc-binding domain, a central core domain that contains the primase activity, and a C-terminal DnaB-binding domain.</text>
</comment>
<comment type="function">
    <text evidence="12 13">RNA polymerase that catalyzes the synthesis of short RNA molecules used as primers for DNA polymerase during DNA replication.</text>
</comment>
<organism evidence="17 18">
    <name type="scientific">Deinobacterium chartae</name>
    <dbReference type="NCBI Taxonomy" id="521158"/>
    <lineage>
        <taxon>Bacteria</taxon>
        <taxon>Thermotogati</taxon>
        <taxon>Deinococcota</taxon>
        <taxon>Deinococci</taxon>
        <taxon>Deinococcales</taxon>
        <taxon>Deinococcaceae</taxon>
        <taxon>Deinobacterium</taxon>
    </lineage>
</organism>
<dbReference type="GO" id="GO:0006269">
    <property type="term" value="P:DNA replication, synthesis of primer"/>
    <property type="evidence" value="ECO:0007669"/>
    <property type="project" value="UniProtKB-UniRule"/>
</dbReference>
<dbReference type="PROSITE" id="PS50880">
    <property type="entry name" value="TOPRIM"/>
    <property type="match status" value="1"/>
</dbReference>
<dbReference type="FunFam" id="3.90.980.10:FF:000001">
    <property type="entry name" value="DNA primase"/>
    <property type="match status" value="1"/>
</dbReference>
<keyword evidence="4 12" id="KW-0548">Nucleotidyltransferase</keyword>
<dbReference type="GO" id="GO:0003899">
    <property type="term" value="F:DNA-directed RNA polymerase activity"/>
    <property type="evidence" value="ECO:0007669"/>
    <property type="project" value="UniProtKB-UniRule"/>
</dbReference>
<keyword evidence="11 12" id="KW-0804">Transcription</keyword>
<accession>A0A841I1D6</accession>
<dbReference type="NCBIfam" id="TIGR01391">
    <property type="entry name" value="dnaG"/>
    <property type="match status" value="1"/>
</dbReference>
<dbReference type="FunFam" id="3.90.580.10:FF:000001">
    <property type="entry name" value="DNA primase"/>
    <property type="match status" value="1"/>
</dbReference>
<dbReference type="Gene3D" id="3.40.1360.10">
    <property type="match status" value="1"/>
</dbReference>
<feature type="zinc finger region" description="CHC2-type" evidence="12 14">
    <location>
        <begin position="35"/>
        <end position="59"/>
    </location>
</feature>
<evidence type="ECO:0000256" key="9">
    <source>
        <dbReference type="ARBA" id="ARBA00022842"/>
    </source>
</evidence>
<dbReference type="Pfam" id="PF01807">
    <property type="entry name" value="Zn_ribbon_DnaG"/>
    <property type="match status" value="1"/>
</dbReference>